<feature type="transmembrane region" description="Helical" evidence="2">
    <location>
        <begin position="175"/>
        <end position="196"/>
    </location>
</feature>
<feature type="transmembrane region" description="Helical" evidence="2">
    <location>
        <begin position="297"/>
        <end position="322"/>
    </location>
</feature>
<name>A0A0L8AK99_9BACT</name>
<protein>
    <submittedName>
        <fullName evidence="5">FAD-binding oxidoreductase</fullName>
    </submittedName>
</protein>
<dbReference type="InterPro" id="IPR017938">
    <property type="entry name" value="Riboflavin_synthase-like_b-brl"/>
</dbReference>
<dbReference type="GO" id="GO:0003958">
    <property type="term" value="F:NADPH-hemoprotein reductase activity"/>
    <property type="evidence" value="ECO:0007669"/>
    <property type="project" value="UniProtKB-EC"/>
</dbReference>
<evidence type="ECO:0000313" key="6">
    <source>
        <dbReference type="Proteomes" id="UP000036908"/>
    </source>
</evidence>
<evidence type="ECO:0000256" key="2">
    <source>
        <dbReference type="SAM" id="Phobius"/>
    </source>
</evidence>
<dbReference type="PANTHER" id="PTHR19384">
    <property type="entry name" value="NITRIC OXIDE SYNTHASE-RELATED"/>
    <property type="match status" value="1"/>
</dbReference>
<feature type="transmembrane region" description="Helical" evidence="2">
    <location>
        <begin position="12"/>
        <end position="33"/>
    </location>
</feature>
<dbReference type="InterPro" id="IPR001709">
    <property type="entry name" value="Flavoprot_Pyr_Nucl_cyt_Rdtase"/>
</dbReference>
<dbReference type="Proteomes" id="UP000036908">
    <property type="component" value="Unassembled WGS sequence"/>
</dbReference>
<keyword evidence="2" id="KW-1133">Transmembrane helix</keyword>
<dbReference type="Gene3D" id="3.40.50.80">
    <property type="entry name" value="Nucleotide-binding domain of ferredoxin-NADP reductase (FNR) module"/>
    <property type="match status" value="1"/>
</dbReference>
<dbReference type="InterPro" id="IPR001094">
    <property type="entry name" value="Flavdoxin-like"/>
</dbReference>
<keyword evidence="1" id="KW-0285">Flavoprotein</keyword>
<dbReference type="GO" id="GO:0010181">
    <property type="term" value="F:FMN binding"/>
    <property type="evidence" value="ECO:0007669"/>
    <property type="project" value="InterPro"/>
</dbReference>
<dbReference type="SUPFAM" id="SSF63380">
    <property type="entry name" value="Riboflavin synthase domain-like"/>
    <property type="match status" value="1"/>
</dbReference>
<dbReference type="Pfam" id="PF00258">
    <property type="entry name" value="Flavodoxin_1"/>
    <property type="match status" value="1"/>
</dbReference>
<dbReference type="PRINTS" id="PR00369">
    <property type="entry name" value="FLAVODOXIN"/>
</dbReference>
<gene>
    <name evidence="5" type="ORF">OB69_10065</name>
</gene>
<dbReference type="InterPro" id="IPR005625">
    <property type="entry name" value="PepSY-ass_TM"/>
</dbReference>
<keyword evidence="6" id="KW-1185">Reference proteome</keyword>
<organism evidence="5 6">
    <name type="scientific">Roseivirga seohaensis subsp. aquiponti</name>
    <dbReference type="NCBI Taxonomy" id="1566026"/>
    <lineage>
        <taxon>Bacteria</taxon>
        <taxon>Pseudomonadati</taxon>
        <taxon>Bacteroidota</taxon>
        <taxon>Cytophagia</taxon>
        <taxon>Cytophagales</taxon>
        <taxon>Roseivirgaceae</taxon>
        <taxon>Roseivirga</taxon>
    </lineage>
</organism>
<dbReference type="InterPro" id="IPR017927">
    <property type="entry name" value="FAD-bd_FR_type"/>
</dbReference>
<dbReference type="InterPro" id="IPR029039">
    <property type="entry name" value="Flavoprotein-like_sf"/>
</dbReference>
<dbReference type="PRINTS" id="PR00371">
    <property type="entry name" value="FPNCR"/>
</dbReference>
<reference evidence="6" key="1">
    <citation type="submission" date="2014-11" db="EMBL/GenBank/DDBJ databases">
        <title>Genome sequencing of Roseivirga sp. D-25.</title>
        <authorList>
            <person name="Selvaratnam C."/>
            <person name="Thevarajoo S."/>
            <person name="Goh K.M."/>
            <person name="Eee R."/>
            <person name="Chan K.-G."/>
            <person name="Chong C.S."/>
        </authorList>
    </citation>
    <scope>NUCLEOTIDE SEQUENCE [LARGE SCALE GENOMIC DNA]</scope>
    <source>
        <strain evidence="6">D-25</strain>
    </source>
</reference>
<dbReference type="InterPro" id="IPR008254">
    <property type="entry name" value="Flavodoxin/NO_synth"/>
</dbReference>
<proteinExistence type="predicted"/>
<evidence type="ECO:0000256" key="1">
    <source>
        <dbReference type="ARBA" id="ARBA00022630"/>
    </source>
</evidence>
<dbReference type="Gene3D" id="3.40.50.360">
    <property type="match status" value="1"/>
</dbReference>
<dbReference type="Pfam" id="PF03929">
    <property type="entry name" value="PepSY_TM"/>
    <property type="match status" value="1"/>
</dbReference>
<dbReference type="Gene3D" id="2.40.30.10">
    <property type="entry name" value="Translation factors"/>
    <property type="match status" value="1"/>
</dbReference>
<feature type="transmembrane region" description="Helical" evidence="2">
    <location>
        <begin position="129"/>
        <end position="150"/>
    </location>
</feature>
<dbReference type="InterPro" id="IPR039261">
    <property type="entry name" value="FNR_nucleotide-bd"/>
</dbReference>
<dbReference type="SUPFAM" id="SSF52343">
    <property type="entry name" value="Ferredoxin reductase-like, C-terminal NADP-linked domain"/>
    <property type="match status" value="1"/>
</dbReference>
<dbReference type="EMBL" id="JSVA01000010">
    <property type="protein sequence ID" value="KOF02657.1"/>
    <property type="molecule type" value="Genomic_DNA"/>
</dbReference>
<feature type="domain" description="Flavodoxin-like" evidence="3">
    <location>
        <begin position="340"/>
        <end position="480"/>
    </location>
</feature>
<feature type="domain" description="FAD-binding FR-type" evidence="4">
    <location>
        <begin position="495"/>
        <end position="595"/>
    </location>
</feature>
<dbReference type="PROSITE" id="PS51384">
    <property type="entry name" value="FAD_FR"/>
    <property type="match status" value="1"/>
</dbReference>
<dbReference type="PATRIC" id="fig|1566026.4.peg.297"/>
<dbReference type="Pfam" id="PF00175">
    <property type="entry name" value="NAD_binding_1"/>
    <property type="match status" value="1"/>
</dbReference>
<sequence>MTISFWRYSHLVLAISSSLFLLIASITGVILAFEPIIEKAQPYQPSGASELTIAELLSNIDGKYEEVLSISSDKNGFITASVIGKNGSENFYIDPFTGEKIGELKEKAAIFNFATSLHRSLFLGTIGRFFIGLASFLLFLMATSGVALILRRQGGIKQFFNKLVKTSFLHDYHTILGRLALIPLIVISLSGTYLSLLRFSIIPEENISHAVDYDAIEASPKISTADFKVFNQNTLENFRSIEFPFSDDVEDYFLLKLKKKEVIVNQFTGEALSEQPYPFVALFSELAMMLHTGQGTILWSVVLGLASLTLPFFIYSGFAITLKRRAAKIKNPYPKDQCKYVILVGSEGGTTRKYAKLLHDQLLAAKQTSYLTDMNKLSHFKKMEHLVVITATYGQGEAPSNADKFKKLFIKDFRPKNDFTFSVVGFGSLAYPEFCKFAFDTDDLLRKHPLSTQLLEVHTVNNQSFEAFSEWVNPWAEKVGLTIELPKPDNLIARKKTQKFTVVNRAISSNVEDNTALIELKQEGNKKFESGDLLAIYPENSTRERLYSLGKSKDGNLLLSVKKHELGLCSTLLHELKIGDSLEGFLLENKAFHFPKKAKRTIMISNGTGIAPFLGMINRNGRAHEIHLYWGGRTGNSFDIYKETIEGALADNQLTTFKPAYSRCCDKIYVQSLIEKDAPFITETLKENGTIMICGSITMQKGVTQVLDQICQKHNNQSLSFYQNRKQIKLDCY</sequence>
<dbReference type="PROSITE" id="PS50902">
    <property type="entry name" value="FLAVODOXIN_LIKE"/>
    <property type="match status" value="1"/>
</dbReference>
<evidence type="ECO:0000259" key="4">
    <source>
        <dbReference type="PROSITE" id="PS51384"/>
    </source>
</evidence>
<keyword evidence="2" id="KW-0812">Transmembrane</keyword>
<dbReference type="AlphaFoldDB" id="A0A0L8AK99"/>
<dbReference type="InterPro" id="IPR001433">
    <property type="entry name" value="OxRdtase_FAD/NAD-bd"/>
</dbReference>
<dbReference type="OrthoDB" id="9789468at2"/>
<keyword evidence="2" id="KW-0472">Membrane</keyword>
<dbReference type="GO" id="GO:0050660">
    <property type="term" value="F:flavin adenine dinucleotide binding"/>
    <property type="evidence" value="ECO:0007669"/>
    <property type="project" value="TreeGrafter"/>
</dbReference>
<evidence type="ECO:0000313" key="5">
    <source>
        <dbReference type="EMBL" id="KOF02657.1"/>
    </source>
</evidence>
<dbReference type="RefSeq" id="WP_053223596.1">
    <property type="nucleotide sequence ID" value="NZ_JSVA01000010.1"/>
</dbReference>
<dbReference type="SUPFAM" id="SSF52218">
    <property type="entry name" value="Flavoproteins"/>
    <property type="match status" value="1"/>
</dbReference>
<evidence type="ECO:0000259" key="3">
    <source>
        <dbReference type="PROSITE" id="PS50902"/>
    </source>
</evidence>
<comment type="caution">
    <text evidence="5">The sequence shown here is derived from an EMBL/GenBank/DDBJ whole genome shotgun (WGS) entry which is preliminary data.</text>
</comment>
<dbReference type="GO" id="GO:0005829">
    <property type="term" value="C:cytosol"/>
    <property type="evidence" value="ECO:0007669"/>
    <property type="project" value="TreeGrafter"/>
</dbReference>
<accession>A0A0L8AK99</accession>